<sequence>MTSQNDLMSDPGTDYAYLPNDNINVGSGAFGNNGHDRKAREIIGHMQPIACPEILAMDCTIRALQKYSNRHHFAESPFNPCFHV</sequence>
<dbReference type="InParanoid" id="A0A0C3EET5"/>
<reference evidence="1 2" key="1">
    <citation type="submission" date="2014-04" db="EMBL/GenBank/DDBJ databases">
        <authorList>
            <consortium name="DOE Joint Genome Institute"/>
            <person name="Kuo A."/>
            <person name="Tarkka M."/>
            <person name="Buscot F."/>
            <person name="Kohler A."/>
            <person name="Nagy L.G."/>
            <person name="Floudas D."/>
            <person name="Copeland A."/>
            <person name="Barry K.W."/>
            <person name="Cichocki N."/>
            <person name="Veneault-Fourrey C."/>
            <person name="LaButti K."/>
            <person name="Lindquist E.A."/>
            <person name="Lipzen A."/>
            <person name="Lundell T."/>
            <person name="Morin E."/>
            <person name="Murat C."/>
            <person name="Sun H."/>
            <person name="Tunlid A."/>
            <person name="Henrissat B."/>
            <person name="Grigoriev I.V."/>
            <person name="Hibbett D.S."/>
            <person name="Martin F."/>
            <person name="Nordberg H.P."/>
            <person name="Cantor M.N."/>
            <person name="Hua S.X."/>
        </authorList>
    </citation>
    <scope>NUCLEOTIDE SEQUENCE [LARGE SCALE GENOMIC DNA]</scope>
    <source>
        <strain evidence="1 2">F 1598</strain>
    </source>
</reference>
<organism evidence="1 2">
    <name type="scientific">Piloderma croceum (strain F 1598)</name>
    <dbReference type="NCBI Taxonomy" id="765440"/>
    <lineage>
        <taxon>Eukaryota</taxon>
        <taxon>Fungi</taxon>
        <taxon>Dikarya</taxon>
        <taxon>Basidiomycota</taxon>
        <taxon>Agaricomycotina</taxon>
        <taxon>Agaricomycetes</taxon>
        <taxon>Agaricomycetidae</taxon>
        <taxon>Atheliales</taxon>
        <taxon>Atheliaceae</taxon>
        <taxon>Piloderma</taxon>
    </lineage>
</organism>
<dbReference type="HOGENOM" id="CLU_2528284_0_0_1"/>
<dbReference type="AlphaFoldDB" id="A0A0C3EET5"/>
<accession>A0A0C3EET5</accession>
<evidence type="ECO:0000313" key="2">
    <source>
        <dbReference type="Proteomes" id="UP000054166"/>
    </source>
</evidence>
<dbReference type="Proteomes" id="UP000054166">
    <property type="component" value="Unassembled WGS sequence"/>
</dbReference>
<name>A0A0C3EET5_PILCF</name>
<protein>
    <submittedName>
        <fullName evidence="1">Uncharacterized protein</fullName>
    </submittedName>
</protein>
<gene>
    <name evidence="1" type="ORF">PILCRDRAFT_17336</name>
</gene>
<dbReference type="EMBL" id="KN833454">
    <property type="protein sequence ID" value="KIM71145.1"/>
    <property type="molecule type" value="Genomic_DNA"/>
</dbReference>
<proteinExistence type="predicted"/>
<reference evidence="2" key="2">
    <citation type="submission" date="2015-01" db="EMBL/GenBank/DDBJ databases">
        <title>Evolutionary Origins and Diversification of the Mycorrhizal Mutualists.</title>
        <authorList>
            <consortium name="DOE Joint Genome Institute"/>
            <consortium name="Mycorrhizal Genomics Consortium"/>
            <person name="Kohler A."/>
            <person name="Kuo A."/>
            <person name="Nagy L.G."/>
            <person name="Floudas D."/>
            <person name="Copeland A."/>
            <person name="Barry K.W."/>
            <person name="Cichocki N."/>
            <person name="Veneault-Fourrey C."/>
            <person name="LaButti K."/>
            <person name="Lindquist E.A."/>
            <person name="Lipzen A."/>
            <person name="Lundell T."/>
            <person name="Morin E."/>
            <person name="Murat C."/>
            <person name="Riley R."/>
            <person name="Ohm R."/>
            <person name="Sun H."/>
            <person name="Tunlid A."/>
            <person name="Henrissat B."/>
            <person name="Grigoriev I.V."/>
            <person name="Hibbett D.S."/>
            <person name="Martin F."/>
        </authorList>
    </citation>
    <scope>NUCLEOTIDE SEQUENCE [LARGE SCALE GENOMIC DNA]</scope>
    <source>
        <strain evidence="2">F 1598</strain>
    </source>
</reference>
<keyword evidence="2" id="KW-1185">Reference proteome</keyword>
<evidence type="ECO:0000313" key="1">
    <source>
        <dbReference type="EMBL" id="KIM71145.1"/>
    </source>
</evidence>